<accession>A0AAN9L3X8</accession>
<keyword evidence="1" id="KW-0472">Membrane</keyword>
<dbReference type="Proteomes" id="UP001367508">
    <property type="component" value="Unassembled WGS sequence"/>
</dbReference>
<gene>
    <name evidence="2" type="ORF">VNO77_22640</name>
</gene>
<organism evidence="2 3">
    <name type="scientific">Canavalia gladiata</name>
    <name type="common">Sword bean</name>
    <name type="synonym">Dolichos gladiatus</name>
    <dbReference type="NCBI Taxonomy" id="3824"/>
    <lineage>
        <taxon>Eukaryota</taxon>
        <taxon>Viridiplantae</taxon>
        <taxon>Streptophyta</taxon>
        <taxon>Embryophyta</taxon>
        <taxon>Tracheophyta</taxon>
        <taxon>Spermatophyta</taxon>
        <taxon>Magnoliopsida</taxon>
        <taxon>eudicotyledons</taxon>
        <taxon>Gunneridae</taxon>
        <taxon>Pentapetalae</taxon>
        <taxon>rosids</taxon>
        <taxon>fabids</taxon>
        <taxon>Fabales</taxon>
        <taxon>Fabaceae</taxon>
        <taxon>Papilionoideae</taxon>
        <taxon>50 kb inversion clade</taxon>
        <taxon>NPAAA clade</taxon>
        <taxon>indigoferoid/millettioid clade</taxon>
        <taxon>Phaseoleae</taxon>
        <taxon>Canavalia</taxon>
    </lineage>
</organism>
<feature type="transmembrane region" description="Helical" evidence="1">
    <location>
        <begin position="16"/>
        <end position="34"/>
    </location>
</feature>
<protein>
    <submittedName>
        <fullName evidence="2">Uncharacterized protein</fullName>
    </submittedName>
</protein>
<dbReference type="EMBL" id="JAYMYQ010000005">
    <property type="protein sequence ID" value="KAK7328531.1"/>
    <property type="molecule type" value="Genomic_DNA"/>
</dbReference>
<evidence type="ECO:0000313" key="3">
    <source>
        <dbReference type="Proteomes" id="UP001367508"/>
    </source>
</evidence>
<comment type="caution">
    <text evidence="2">The sequence shown here is derived from an EMBL/GenBank/DDBJ whole genome shotgun (WGS) entry which is preliminary data.</text>
</comment>
<sequence>MFSNLEYVVTRIDRRFAGLVSAILVGASPLLYCVHYQWLWIARPLVQGVSMGIQRIVPLSPAMPMHSMQLPRPKRDGLNSD</sequence>
<evidence type="ECO:0000313" key="2">
    <source>
        <dbReference type="EMBL" id="KAK7328531.1"/>
    </source>
</evidence>
<proteinExistence type="predicted"/>
<keyword evidence="3" id="KW-1185">Reference proteome</keyword>
<dbReference type="AlphaFoldDB" id="A0AAN9L3X8"/>
<keyword evidence="1" id="KW-1133">Transmembrane helix</keyword>
<keyword evidence="1" id="KW-0812">Transmembrane</keyword>
<evidence type="ECO:0000256" key="1">
    <source>
        <dbReference type="SAM" id="Phobius"/>
    </source>
</evidence>
<reference evidence="2 3" key="1">
    <citation type="submission" date="2024-01" db="EMBL/GenBank/DDBJ databases">
        <title>The genomes of 5 underutilized Papilionoideae crops provide insights into root nodulation and disease resistanc.</title>
        <authorList>
            <person name="Jiang F."/>
        </authorList>
    </citation>
    <scope>NUCLEOTIDE SEQUENCE [LARGE SCALE GENOMIC DNA]</scope>
    <source>
        <strain evidence="2">LVBAO_FW01</strain>
        <tissue evidence="2">Leaves</tissue>
    </source>
</reference>
<name>A0AAN9L3X8_CANGL</name>